<keyword evidence="2" id="KW-0732">Signal</keyword>
<protein>
    <recommendedName>
        <fullName evidence="3">DUF8173 domain-containing protein</fullName>
    </recommendedName>
</protein>
<proteinExistence type="predicted"/>
<keyword evidence="1" id="KW-0472">Membrane</keyword>
<dbReference type="Pfam" id="PF26514">
    <property type="entry name" value="DUF8173"/>
    <property type="match status" value="1"/>
</dbReference>
<keyword evidence="1" id="KW-1133">Transmembrane helix</keyword>
<keyword evidence="1" id="KW-0812">Transmembrane</keyword>
<dbReference type="InterPro" id="IPR058486">
    <property type="entry name" value="DUF8173"/>
</dbReference>
<feature type="transmembrane region" description="Helical" evidence="1">
    <location>
        <begin position="259"/>
        <end position="278"/>
    </location>
</feature>
<dbReference type="EMBL" id="SKBU01000023">
    <property type="protein sequence ID" value="TCJ15662.1"/>
    <property type="molecule type" value="Genomic_DNA"/>
</dbReference>
<dbReference type="AlphaFoldDB" id="A0A4V2NW20"/>
<feature type="chain" id="PRO_5020336041" description="DUF8173 domain-containing protein" evidence="2">
    <location>
        <begin position="27"/>
        <end position="322"/>
    </location>
</feature>
<dbReference type="Proteomes" id="UP000295244">
    <property type="component" value="Unassembled WGS sequence"/>
</dbReference>
<feature type="transmembrane region" description="Helical" evidence="1">
    <location>
        <begin position="284"/>
        <end position="303"/>
    </location>
</feature>
<feature type="signal peptide" evidence="2">
    <location>
        <begin position="1"/>
        <end position="26"/>
    </location>
</feature>
<dbReference type="RefSeq" id="WP_132692440.1">
    <property type="nucleotide sequence ID" value="NZ_SKBU01000023.1"/>
</dbReference>
<evidence type="ECO:0000313" key="4">
    <source>
        <dbReference type="EMBL" id="TCJ15662.1"/>
    </source>
</evidence>
<gene>
    <name evidence="4" type="ORF">E0L93_12670</name>
</gene>
<evidence type="ECO:0000313" key="5">
    <source>
        <dbReference type="Proteomes" id="UP000295244"/>
    </source>
</evidence>
<comment type="caution">
    <text evidence="4">The sequence shown here is derived from an EMBL/GenBank/DDBJ whole genome shotgun (WGS) entry which is preliminary data.</text>
</comment>
<reference evidence="4 5" key="1">
    <citation type="submission" date="2019-03" db="EMBL/GenBank/DDBJ databases">
        <title>Whole genome sequence of a novel Rubrobacter taiwanensis strain, isolated from Yellowstone National Park.</title>
        <authorList>
            <person name="Freed S."/>
            <person name="Ramaley R.F."/>
            <person name="Kyndt J.A."/>
        </authorList>
    </citation>
    <scope>NUCLEOTIDE SEQUENCE [LARGE SCALE GENOMIC DNA]</scope>
    <source>
        <strain evidence="4 5">Yellowstone</strain>
    </source>
</reference>
<name>A0A4V2NW20_9ACTN</name>
<feature type="transmembrane region" description="Helical" evidence="1">
    <location>
        <begin position="157"/>
        <end position="178"/>
    </location>
</feature>
<keyword evidence="5" id="KW-1185">Reference proteome</keyword>
<feature type="domain" description="DUF8173" evidence="3">
    <location>
        <begin position="161"/>
        <end position="299"/>
    </location>
</feature>
<sequence length="322" mass="32831">MPPAVRNALLVLTAALLLALPETASALEKKPVGDIVVREGEVLPEASTGWGDITVDGEVSGDVRSGFGDVEINGPVGGDVEVGFGQLAINSRVQGGVSVGHGDVRLGPEAEVGRVSVGNGSIDPHPDAVIRDAESLGAASEIRHSLWAGLVSGIPEMASWMLAALGLAAVGILLVALVPRPVWAAARSLETAPGRALLLGLASLPGVFILSVLLAVTIIGIPVLLLAVPAYLALVIFGVLVVAYLLGRRVLIGTGYYRGGDVAAVGLGAILVSAVYLIPLLGGALLALLALLGTGAAISAALFRRQSGHPSYEAYLRDRRGR</sequence>
<evidence type="ECO:0000256" key="1">
    <source>
        <dbReference type="SAM" id="Phobius"/>
    </source>
</evidence>
<evidence type="ECO:0000256" key="2">
    <source>
        <dbReference type="SAM" id="SignalP"/>
    </source>
</evidence>
<feature type="transmembrane region" description="Helical" evidence="1">
    <location>
        <begin position="198"/>
        <end position="224"/>
    </location>
</feature>
<accession>A0A4V2NW20</accession>
<organism evidence="4 5">
    <name type="scientific">Rubrobacter taiwanensis</name>
    <dbReference type="NCBI Taxonomy" id="185139"/>
    <lineage>
        <taxon>Bacteria</taxon>
        <taxon>Bacillati</taxon>
        <taxon>Actinomycetota</taxon>
        <taxon>Rubrobacteria</taxon>
        <taxon>Rubrobacterales</taxon>
        <taxon>Rubrobacteraceae</taxon>
        <taxon>Rubrobacter</taxon>
    </lineage>
</organism>
<dbReference type="OrthoDB" id="5245180at2"/>
<evidence type="ECO:0000259" key="3">
    <source>
        <dbReference type="Pfam" id="PF26514"/>
    </source>
</evidence>
<feature type="transmembrane region" description="Helical" evidence="1">
    <location>
        <begin position="230"/>
        <end position="247"/>
    </location>
</feature>